<comment type="similarity">
    <text evidence="7">Belongs to the glycosyltransferase group 1 family.</text>
</comment>
<evidence type="ECO:0000259" key="8">
    <source>
        <dbReference type="Pfam" id="PF04413"/>
    </source>
</evidence>
<reference evidence="9 10" key="1">
    <citation type="submission" date="2017-03" db="EMBL/GenBank/DDBJ databases">
        <title>Genome sequencing of Shewanella japonica KCTC 22435.</title>
        <authorList>
            <person name="Kim K.M."/>
        </authorList>
    </citation>
    <scope>NUCLEOTIDE SEQUENCE [LARGE SCALE GENOMIC DNA]</scope>
    <source>
        <strain evidence="9 10">KCTC 22435</strain>
    </source>
</reference>
<keyword evidence="7" id="KW-1133">Transmembrane helix</keyword>
<dbReference type="Gene3D" id="3.40.50.2000">
    <property type="entry name" value="Glycogen Phosphorylase B"/>
    <property type="match status" value="1"/>
</dbReference>
<keyword evidence="7" id="KW-1003">Cell membrane</keyword>
<dbReference type="SUPFAM" id="SSF53756">
    <property type="entry name" value="UDP-Glycosyltransferase/glycogen phosphorylase"/>
    <property type="match status" value="1"/>
</dbReference>
<keyword evidence="4 7" id="KW-0808">Transferase</keyword>
<evidence type="ECO:0000256" key="2">
    <source>
        <dbReference type="ARBA" id="ARBA00012621"/>
    </source>
</evidence>
<dbReference type="PANTHER" id="PTHR42755">
    <property type="entry name" value="3-DEOXY-MANNO-OCTULOSONATE CYTIDYLYLTRANSFERASE"/>
    <property type="match status" value="1"/>
</dbReference>
<dbReference type="InterPro" id="IPR038107">
    <property type="entry name" value="Glycos_transf_N_sf"/>
</dbReference>
<comment type="pathway">
    <text evidence="1 7">Bacterial outer membrane biogenesis; LPS core biosynthesis.</text>
</comment>
<feature type="domain" description="3-deoxy-D-manno-octulosonic-acid transferase N-terminal" evidence="8">
    <location>
        <begin position="34"/>
        <end position="212"/>
    </location>
</feature>
<dbReference type="PANTHER" id="PTHR42755:SF1">
    <property type="entry name" value="3-DEOXY-D-MANNO-OCTULOSONIC ACID TRANSFERASE, MITOCHONDRIAL-RELATED"/>
    <property type="match status" value="1"/>
</dbReference>
<evidence type="ECO:0000256" key="6">
    <source>
        <dbReference type="ARBA" id="ARBA00049183"/>
    </source>
</evidence>
<dbReference type="NCBIfam" id="NF004388">
    <property type="entry name" value="PRK05749.1-4"/>
    <property type="match status" value="1"/>
</dbReference>
<gene>
    <name evidence="9" type="ORF">SJ2017_0056</name>
</gene>
<feature type="transmembrane region" description="Helical" evidence="7">
    <location>
        <begin position="6"/>
        <end position="23"/>
    </location>
</feature>
<sequence>MTRGLYSILLYLLSPLVVLYFAFRGIKSPAYRLRWTERFGIARLNETDVHIHSVSMGETLAAIPLINHLMDQYPNLSFTITTTSPTGSDEVRKAFAQHLGNRVQHCYLPLDFSLSVQRFLGQVNPKVMVIMETELWPNLVHFARKRGVKVVLANARLSAKSAAKYQKKPALSQPMLASLDEIAVQTSTEAERFASLGVHAEQLHICGSLKFDLQIDEGKHQQAKALRQQWGRVQTPIWVAGSVHPGEFEIMLAAHQQILSQYPNALMIMAPRHPEQFNVAAVTTTQFGLSLARRSMNEPVSENTQVLLGDTMGELLMLYGTADAAFVGGTLIENGGHNPLEPAAMGLPVSVGPHHWDFAEITELLQKAGGLTVVSDAEQLALQLLAYFDDQQQHQNAANAGLGVVSQNRGALQKQLDVIEEQLKQAQMI</sequence>
<evidence type="ECO:0000313" key="9">
    <source>
        <dbReference type="EMBL" id="ARD20405.1"/>
    </source>
</evidence>
<evidence type="ECO:0000256" key="4">
    <source>
        <dbReference type="ARBA" id="ARBA00022679"/>
    </source>
</evidence>
<comment type="catalytic activity">
    <reaction evidence="6 7">
        <text>lipid IVA (E. coli) + CMP-3-deoxy-beta-D-manno-octulosonate = alpha-Kdo-(2-&gt;6)-lipid IVA (E. coli) + CMP + H(+)</text>
        <dbReference type="Rhea" id="RHEA:28066"/>
        <dbReference type="ChEBI" id="CHEBI:15378"/>
        <dbReference type="ChEBI" id="CHEBI:58603"/>
        <dbReference type="ChEBI" id="CHEBI:60364"/>
        <dbReference type="ChEBI" id="CHEBI:60377"/>
        <dbReference type="ChEBI" id="CHEBI:85987"/>
        <dbReference type="EC" id="2.4.99.12"/>
    </reaction>
</comment>
<dbReference type="InterPro" id="IPR007507">
    <property type="entry name" value="Glycos_transf_N"/>
</dbReference>
<dbReference type="GO" id="GO:0016740">
    <property type="term" value="F:transferase activity"/>
    <property type="evidence" value="ECO:0007669"/>
    <property type="project" value="UniProtKB-KW"/>
</dbReference>
<comment type="subcellular location">
    <subcellularLocation>
        <location evidence="7">Cell membrane</location>
    </subcellularLocation>
</comment>
<accession>A0ABM6JGN8</accession>
<dbReference type="RefSeq" id="WP_080914522.1">
    <property type="nucleotide sequence ID" value="NZ_CP020472.1"/>
</dbReference>
<keyword evidence="7" id="KW-0812">Transmembrane</keyword>
<protein>
    <recommendedName>
        <fullName evidence="3 7">3-deoxy-D-manno-octulosonic acid transferase</fullName>
        <shortName evidence="7">Kdo transferase</shortName>
        <ecNumber evidence="2 7">2.4.99.12</ecNumber>
    </recommendedName>
    <alternativeName>
        <fullName evidence="5 7">Lipid IV(A) 3-deoxy-D-manno-octulosonic acid transferase</fullName>
    </alternativeName>
</protein>
<keyword evidence="7" id="KW-0448">Lipopolysaccharide biosynthesis</keyword>
<evidence type="ECO:0000256" key="1">
    <source>
        <dbReference type="ARBA" id="ARBA00004713"/>
    </source>
</evidence>
<evidence type="ECO:0000256" key="3">
    <source>
        <dbReference type="ARBA" id="ARBA00019077"/>
    </source>
</evidence>
<dbReference type="Proteomes" id="UP000191820">
    <property type="component" value="Chromosome"/>
</dbReference>
<name>A0ABM6JGN8_9GAMM</name>
<dbReference type="Pfam" id="PF04413">
    <property type="entry name" value="Glycos_transf_N"/>
    <property type="match status" value="1"/>
</dbReference>
<evidence type="ECO:0000256" key="5">
    <source>
        <dbReference type="ARBA" id="ARBA00031445"/>
    </source>
</evidence>
<organism evidence="9 10">
    <name type="scientific">Shewanella japonica</name>
    <dbReference type="NCBI Taxonomy" id="93973"/>
    <lineage>
        <taxon>Bacteria</taxon>
        <taxon>Pseudomonadati</taxon>
        <taxon>Pseudomonadota</taxon>
        <taxon>Gammaproteobacteria</taxon>
        <taxon>Alteromonadales</taxon>
        <taxon>Shewanellaceae</taxon>
        <taxon>Shewanella</taxon>
    </lineage>
</organism>
<dbReference type="Gene3D" id="3.40.50.11720">
    <property type="entry name" value="3-Deoxy-D-manno-octulosonic-acid transferase, N-terminal domain"/>
    <property type="match status" value="1"/>
</dbReference>
<dbReference type="EC" id="2.4.99.12" evidence="2 7"/>
<keyword evidence="10" id="KW-1185">Reference proteome</keyword>
<dbReference type="EMBL" id="CP020472">
    <property type="protein sequence ID" value="ARD20405.1"/>
    <property type="molecule type" value="Genomic_DNA"/>
</dbReference>
<evidence type="ECO:0000256" key="7">
    <source>
        <dbReference type="RuleBase" id="RU365103"/>
    </source>
</evidence>
<proteinExistence type="inferred from homology"/>
<comment type="function">
    <text evidence="7">Involved in lipopolysaccharide (LPS) biosynthesis. Catalyzes the transfer of 3-deoxy-D-manno-octulosonate (Kdo) residue(s) from CMP-Kdo to lipid IV(A), the tetraacyldisaccharide-1,4'-bisphosphate precursor of lipid A.</text>
</comment>
<dbReference type="InterPro" id="IPR039901">
    <property type="entry name" value="Kdotransferase"/>
</dbReference>
<evidence type="ECO:0000313" key="10">
    <source>
        <dbReference type="Proteomes" id="UP000191820"/>
    </source>
</evidence>
<keyword evidence="7" id="KW-0472">Membrane</keyword>